<dbReference type="Pfam" id="PF16916">
    <property type="entry name" value="ZT_dimer"/>
    <property type="match status" value="1"/>
</dbReference>
<evidence type="ECO:0000313" key="4">
    <source>
        <dbReference type="Proteomes" id="UP000681526"/>
    </source>
</evidence>
<reference evidence="3 4" key="1">
    <citation type="submission" date="2021-04" db="EMBL/GenBank/DDBJ databases">
        <authorList>
            <person name="Rakotoarivonina H."/>
        </authorList>
    </citation>
    <scope>NUCLEOTIDE SEQUENCE [LARGE SCALE GENOMIC DNA]</scope>
    <source>
        <strain evidence="3 4">XE</strain>
    </source>
</reference>
<comment type="caution">
    <text evidence="3">The sequence shown here is derived from an EMBL/GenBank/DDBJ whole genome shotgun (WGS) entry which is preliminary data.</text>
</comment>
<dbReference type="InterPro" id="IPR036837">
    <property type="entry name" value="Cation_efflux_CTD_sf"/>
</dbReference>
<dbReference type="RefSeq" id="WP_213486562.1">
    <property type="nucleotide sequence ID" value="NZ_CAJRAY010000094.1"/>
</dbReference>
<protein>
    <submittedName>
        <fullName evidence="3">Cation diffusion facilitator family transporter</fullName>
    </submittedName>
</protein>
<keyword evidence="1" id="KW-1133">Transmembrane helix</keyword>
<evidence type="ECO:0000259" key="2">
    <source>
        <dbReference type="Pfam" id="PF16916"/>
    </source>
</evidence>
<feature type="transmembrane region" description="Helical" evidence="1">
    <location>
        <begin position="20"/>
        <end position="40"/>
    </location>
</feature>
<accession>A0ABN7SC38</accession>
<dbReference type="Proteomes" id="UP000681526">
    <property type="component" value="Unassembled WGS sequence"/>
</dbReference>
<keyword evidence="1" id="KW-0472">Membrane</keyword>
<dbReference type="EMBL" id="CAJRAY010000094">
    <property type="protein sequence ID" value="CAG5092489.1"/>
    <property type="molecule type" value="Genomic_DNA"/>
</dbReference>
<proteinExistence type="predicted"/>
<dbReference type="Gene3D" id="3.30.70.1350">
    <property type="entry name" value="Cation efflux protein, cytoplasmic domain"/>
    <property type="match status" value="1"/>
</dbReference>
<feature type="domain" description="Cation efflux protein cytoplasmic" evidence="2">
    <location>
        <begin position="196"/>
        <end position="271"/>
    </location>
</feature>
<evidence type="ECO:0000256" key="1">
    <source>
        <dbReference type="SAM" id="Phobius"/>
    </source>
</evidence>
<sequence>MGEPVFGRRNAAGSGVRWTASAVALIAAAGGLAAGSHALLAESLRQAAGSAASALQSGGRPARSGAPATRRDAAVVLLPVVAAVAGIELVLSAIRIVREDAYAAPHWSVMIAIPILWAIRAALEVPGRRRAYDAYLSALALLGSAAATGSIRLGEPALAVMDEAAGCAIGAAMALQGFRSALRALGNSVQSGVGEAQLAAMRAAVRSVDGVIEVESCRTREHGHYVMVNLTIRVNPFITVYEGQEIGRRARERLLAAFPYVLDVRVKVEPYDRGYPYKVHGDARQDNVPTLLQ</sequence>
<evidence type="ECO:0000313" key="3">
    <source>
        <dbReference type="EMBL" id="CAG5092489.1"/>
    </source>
</evidence>
<feature type="transmembrane region" description="Helical" evidence="1">
    <location>
        <begin position="103"/>
        <end position="122"/>
    </location>
</feature>
<keyword evidence="4" id="KW-1185">Reference proteome</keyword>
<keyword evidence="1" id="KW-0812">Transmembrane</keyword>
<name>A0ABN7SC38_THEXY</name>
<gene>
    <name evidence="3" type="primary">txxe 3316</name>
    <name evidence="3" type="ORF">TXXE_18300</name>
</gene>
<dbReference type="SUPFAM" id="SSF160240">
    <property type="entry name" value="Cation efflux protein cytoplasmic domain-like"/>
    <property type="match status" value="1"/>
</dbReference>
<feature type="transmembrane region" description="Helical" evidence="1">
    <location>
        <begin position="73"/>
        <end position="97"/>
    </location>
</feature>
<dbReference type="InterPro" id="IPR027470">
    <property type="entry name" value="Cation_efflux_CTD"/>
</dbReference>
<organism evidence="3 4">
    <name type="scientific">Thermobacillus xylanilyticus</name>
    <dbReference type="NCBI Taxonomy" id="76633"/>
    <lineage>
        <taxon>Bacteria</taxon>
        <taxon>Bacillati</taxon>
        <taxon>Bacillota</taxon>
        <taxon>Bacilli</taxon>
        <taxon>Bacillales</taxon>
        <taxon>Paenibacillaceae</taxon>
        <taxon>Thermobacillus</taxon>
    </lineage>
</organism>